<proteinExistence type="predicted"/>
<comment type="caution">
    <text evidence="1">The sequence shown here is derived from an EMBL/GenBank/DDBJ whole genome shotgun (WGS) entry which is preliminary data.</text>
</comment>
<evidence type="ECO:0000313" key="2">
    <source>
        <dbReference type="Proteomes" id="UP000306378"/>
    </source>
</evidence>
<accession>A0A5R8NM36</accession>
<reference evidence="1 2" key="1">
    <citation type="submission" date="2019-05" db="EMBL/GenBank/DDBJ databases">
        <title>Genomes sequences of two Nocardia cyriacigeorgica environmental isolates, type strains Nocardia asteroides ATCC 19247 and Nocardia cyriacigeorgica DSM 44484.</title>
        <authorList>
            <person name="Vautrin F."/>
            <person name="Bergeron E."/>
            <person name="Dubost A."/>
            <person name="Abrouk D."/>
            <person name="Rodriguez Nava V."/>
            <person name="Pujic P."/>
        </authorList>
    </citation>
    <scope>NUCLEOTIDE SEQUENCE [LARGE SCALE GENOMIC DNA]</scope>
    <source>
        <strain evidence="1 2">EML 446</strain>
    </source>
</reference>
<gene>
    <name evidence="1" type="ORF">FEK34_16845</name>
</gene>
<sequence length="70" mass="8045">MRAESPKPDEDDVRVSVQFHDVRLEFVACRTAAAQFIDEWCLRYHADAAMVIPGDVADLPRLPNERLYLD</sequence>
<dbReference type="AlphaFoldDB" id="A0A5R8NM36"/>
<dbReference type="Proteomes" id="UP000306378">
    <property type="component" value="Unassembled WGS sequence"/>
</dbReference>
<organism evidence="1 2">
    <name type="scientific">Nocardia cyriacigeorgica</name>
    <dbReference type="NCBI Taxonomy" id="135487"/>
    <lineage>
        <taxon>Bacteria</taxon>
        <taxon>Bacillati</taxon>
        <taxon>Actinomycetota</taxon>
        <taxon>Actinomycetes</taxon>
        <taxon>Mycobacteriales</taxon>
        <taxon>Nocardiaceae</taxon>
        <taxon>Nocardia</taxon>
    </lineage>
</organism>
<name>A0A5R8NM36_9NOCA</name>
<dbReference type="EMBL" id="VBUT01000006">
    <property type="protein sequence ID" value="TLF76584.1"/>
    <property type="molecule type" value="Genomic_DNA"/>
</dbReference>
<evidence type="ECO:0000313" key="1">
    <source>
        <dbReference type="EMBL" id="TLF76584.1"/>
    </source>
</evidence>
<protein>
    <submittedName>
        <fullName evidence="1">Uncharacterized protein</fullName>
    </submittedName>
</protein>